<sequence length="90" mass="10642">MKNDRTLADYIEHLWVKGFKLTDEQVHFIYFGKQYTNASDKLVRIALETTLRIQYSFDGSFYISLLELLKENNIITIAQAKKLFHERGIK</sequence>
<dbReference type="Proteomes" id="UP001084197">
    <property type="component" value="Unassembled WGS sequence"/>
</dbReference>
<organism evidence="1 2">
    <name type="scientific">Natronobacillus azotifigens</name>
    <dbReference type="NCBI Taxonomy" id="472978"/>
    <lineage>
        <taxon>Bacteria</taxon>
        <taxon>Bacillati</taxon>
        <taxon>Bacillota</taxon>
        <taxon>Bacilli</taxon>
        <taxon>Bacillales</taxon>
        <taxon>Bacillaceae</taxon>
        <taxon>Natronobacillus</taxon>
    </lineage>
</organism>
<evidence type="ECO:0000313" key="1">
    <source>
        <dbReference type="EMBL" id="MCZ0701900.1"/>
    </source>
</evidence>
<dbReference type="InterPro" id="IPR046126">
    <property type="entry name" value="DUF6123"/>
</dbReference>
<dbReference type="RefSeq" id="WP_268778668.1">
    <property type="nucleotide sequence ID" value="NZ_JAPRAT010000002.1"/>
</dbReference>
<protein>
    <submittedName>
        <fullName evidence="1">DUF6123 family protein</fullName>
    </submittedName>
</protein>
<name>A0A9J6R9F0_9BACI</name>
<dbReference type="EMBL" id="JAPRAT010000002">
    <property type="protein sequence ID" value="MCZ0701900.1"/>
    <property type="molecule type" value="Genomic_DNA"/>
</dbReference>
<comment type="caution">
    <text evidence="1">The sequence shown here is derived from an EMBL/GenBank/DDBJ whole genome shotgun (WGS) entry which is preliminary data.</text>
</comment>
<dbReference type="AlphaFoldDB" id="A0A9J6R9F0"/>
<gene>
    <name evidence="1" type="ORF">OWO01_01575</name>
</gene>
<reference evidence="1" key="1">
    <citation type="submission" date="2022-11" db="EMBL/GenBank/DDBJ databases">
        <title>WGS of Natronobacillus azotifigens 24KS-1, an anaerobic diazotrophic haloalkaliphile from soda-rich habitats.</title>
        <authorList>
            <person name="Sorokin D.Y."/>
            <person name="Merkel A.Y."/>
        </authorList>
    </citation>
    <scope>NUCLEOTIDE SEQUENCE</scope>
    <source>
        <strain evidence="1">24KS-1</strain>
    </source>
</reference>
<proteinExistence type="predicted"/>
<dbReference type="Pfam" id="PF19618">
    <property type="entry name" value="DUF6123"/>
    <property type="match status" value="1"/>
</dbReference>
<keyword evidence="2" id="KW-1185">Reference proteome</keyword>
<evidence type="ECO:0000313" key="2">
    <source>
        <dbReference type="Proteomes" id="UP001084197"/>
    </source>
</evidence>
<accession>A0A9J6R9F0</accession>